<dbReference type="PANTHER" id="PTHR10545:SF29">
    <property type="entry name" value="GH14572P-RELATED"/>
    <property type="match status" value="1"/>
</dbReference>
<dbReference type="InterPro" id="IPR000182">
    <property type="entry name" value="GNAT_dom"/>
</dbReference>
<evidence type="ECO:0000256" key="2">
    <source>
        <dbReference type="ARBA" id="ARBA00023315"/>
    </source>
</evidence>
<sequence>MKQREDMGAMEEIEMQQTQDVQVRIRQANGENDVPEVSRLFNNYRIFYGQHSDLEGARCFIQERFRKEESIIFIAELGDAGEGTSAEAGSISRYCGESQMRAAGFVQIYPSFSSVSMGPIWVLNDLYVDSDYRKQGIARKLLQAVAGEAKERQIIRITLSTAVSNLQAQALYESEAYTQDQSFMYYERSVHSGDEA</sequence>
<keyword evidence="2" id="KW-0012">Acyltransferase</keyword>
<dbReference type="PROSITE" id="PS51186">
    <property type="entry name" value="GNAT"/>
    <property type="match status" value="1"/>
</dbReference>
<feature type="domain" description="N-acetyltransferase" evidence="3">
    <location>
        <begin position="44"/>
        <end position="196"/>
    </location>
</feature>
<evidence type="ECO:0000259" key="3">
    <source>
        <dbReference type="PROSITE" id="PS51186"/>
    </source>
</evidence>
<keyword evidence="5" id="KW-1185">Reference proteome</keyword>
<dbReference type="CDD" id="cd04301">
    <property type="entry name" value="NAT_SF"/>
    <property type="match status" value="1"/>
</dbReference>
<dbReference type="PANTHER" id="PTHR10545">
    <property type="entry name" value="DIAMINE N-ACETYLTRANSFERASE"/>
    <property type="match status" value="1"/>
</dbReference>
<dbReference type="Gene3D" id="3.40.630.30">
    <property type="match status" value="1"/>
</dbReference>
<evidence type="ECO:0000313" key="5">
    <source>
        <dbReference type="Proteomes" id="UP000652153"/>
    </source>
</evidence>
<dbReference type="Pfam" id="PF00583">
    <property type="entry name" value="Acetyltransf_1"/>
    <property type="match status" value="1"/>
</dbReference>
<protein>
    <submittedName>
        <fullName evidence="4">N-acetyltransferase</fullName>
    </submittedName>
</protein>
<keyword evidence="1" id="KW-0808">Transferase</keyword>
<reference evidence="5" key="1">
    <citation type="journal article" date="2019" name="Int. J. Syst. Evol. Microbiol.">
        <title>The Global Catalogue of Microorganisms (GCM) 10K type strain sequencing project: providing services to taxonomists for standard genome sequencing and annotation.</title>
        <authorList>
            <consortium name="The Broad Institute Genomics Platform"/>
            <consortium name="The Broad Institute Genome Sequencing Center for Infectious Disease"/>
            <person name="Wu L."/>
            <person name="Ma J."/>
        </authorList>
    </citation>
    <scope>NUCLEOTIDE SEQUENCE [LARGE SCALE GENOMIC DNA]</scope>
    <source>
        <strain evidence="5">CGMCC 1.12770</strain>
    </source>
</reference>
<dbReference type="InterPro" id="IPR051016">
    <property type="entry name" value="Diverse_Substrate_AcTransf"/>
</dbReference>
<accession>A0ABQ1ZCY7</accession>
<proteinExistence type="predicted"/>
<gene>
    <name evidence="4" type="ORF">GCM10008014_32300</name>
</gene>
<dbReference type="SUPFAM" id="SSF55729">
    <property type="entry name" value="Acyl-CoA N-acyltransferases (Nat)"/>
    <property type="match status" value="1"/>
</dbReference>
<dbReference type="EMBL" id="BMFU01000004">
    <property type="protein sequence ID" value="GGH59060.1"/>
    <property type="molecule type" value="Genomic_DNA"/>
</dbReference>
<dbReference type="Proteomes" id="UP000652153">
    <property type="component" value="Unassembled WGS sequence"/>
</dbReference>
<evidence type="ECO:0000256" key="1">
    <source>
        <dbReference type="ARBA" id="ARBA00022679"/>
    </source>
</evidence>
<name>A0ABQ1ZCY7_9BACL</name>
<comment type="caution">
    <text evidence="4">The sequence shown here is derived from an EMBL/GenBank/DDBJ whole genome shotgun (WGS) entry which is preliminary data.</text>
</comment>
<evidence type="ECO:0000313" key="4">
    <source>
        <dbReference type="EMBL" id="GGH59060.1"/>
    </source>
</evidence>
<organism evidence="4 5">
    <name type="scientific">Paenibacillus silvae</name>
    <dbReference type="NCBI Taxonomy" id="1325358"/>
    <lineage>
        <taxon>Bacteria</taxon>
        <taxon>Bacillati</taxon>
        <taxon>Bacillota</taxon>
        <taxon>Bacilli</taxon>
        <taxon>Bacillales</taxon>
        <taxon>Paenibacillaceae</taxon>
        <taxon>Paenibacillus</taxon>
    </lineage>
</organism>
<dbReference type="InterPro" id="IPR016181">
    <property type="entry name" value="Acyl_CoA_acyltransferase"/>
</dbReference>